<proteinExistence type="predicted"/>
<name>A0A212FPL1_DANPL</name>
<accession>A0A212FPL1</accession>
<keyword evidence="2" id="KW-0812">Transmembrane</keyword>
<keyword evidence="4" id="KW-0472">Membrane</keyword>
<dbReference type="PANTHER" id="PTHR24064">
    <property type="entry name" value="SOLUTE CARRIER FAMILY 22 MEMBER"/>
    <property type="match status" value="1"/>
</dbReference>
<evidence type="ECO:0000256" key="2">
    <source>
        <dbReference type="ARBA" id="ARBA00022692"/>
    </source>
</evidence>
<evidence type="ECO:0000256" key="3">
    <source>
        <dbReference type="ARBA" id="ARBA00022989"/>
    </source>
</evidence>
<comment type="caution">
    <text evidence="5">The sequence shown here is derived from an EMBL/GenBank/DDBJ whole genome shotgun (WGS) entry which is preliminary data.</text>
</comment>
<organism evidence="5 6">
    <name type="scientific">Danaus plexippus plexippus</name>
    <dbReference type="NCBI Taxonomy" id="278856"/>
    <lineage>
        <taxon>Eukaryota</taxon>
        <taxon>Metazoa</taxon>
        <taxon>Ecdysozoa</taxon>
        <taxon>Arthropoda</taxon>
        <taxon>Hexapoda</taxon>
        <taxon>Insecta</taxon>
        <taxon>Pterygota</taxon>
        <taxon>Neoptera</taxon>
        <taxon>Endopterygota</taxon>
        <taxon>Lepidoptera</taxon>
        <taxon>Glossata</taxon>
        <taxon>Ditrysia</taxon>
        <taxon>Papilionoidea</taxon>
        <taxon>Nymphalidae</taxon>
        <taxon>Danainae</taxon>
        <taxon>Danaini</taxon>
        <taxon>Danaina</taxon>
        <taxon>Danaus</taxon>
        <taxon>Danaus</taxon>
    </lineage>
</organism>
<evidence type="ECO:0000313" key="6">
    <source>
        <dbReference type="Proteomes" id="UP000007151"/>
    </source>
</evidence>
<evidence type="ECO:0000256" key="4">
    <source>
        <dbReference type="ARBA" id="ARBA00023136"/>
    </source>
</evidence>
<dbReference type="EMBL" id="AGBW02001720">
    <property type="protein sequence ID" value="OWR55686.1"/>
    <property type="molecule type" value="Genomic_DNA"/>
</dbReference>
<keyword evidence="6" id="KW-1185">Reference proteome</keyword>
<gene>
    <name evidence="5" type="ORF">KGM_209653</name>
</gene>
<dbReference type="Proteomes" id="UP000007151">
    <property type="component" value="Unassembled WGS sequence"/>
</dbReference>
<dbReference type="Gene3D" id="1.20.1250.20">
    <property type="entry name" value="MFS general substrate transporter like domains"/>
    <property type="match status" value="1"/>
</dbReference>
<dbReference type="InterPro" id="IPR036259">
    <property type="entry name" value="MFS_trans_sf"/>
</dbReference>
<protein>
    <submittedName>
        <fullName evidence="5">Solute carrier family 22 member 21 like protein</fullName>
    </submittedName>
</protein>
<dbReference type="SUPFAM" id="SSF103473">
    <property type="entry name" value="MFS general substrate transporter"/>
    <property type="match status" value="1"/>
</dbReference>
<evidence type="ECO:0000313" key="5">
    <source>
        <dbReference type="EMBL" id="OWR55686.1"/>
    </source>
</evidence>
<sequence>MGATMALNALYVYTAELFPTRARQRLLAACSTCGRIGAILAPQTPLLAQYGAWVPTTLLGALPLASAALTRLVPDTLGRRLPDSFADLDSSTSAISVSTALP</sequence>
<comment type="subcellular location">
    <subcellularLocation>
        <location evidence="1">Membrane</location>
        <topology evidence="1">Multi-pass membrane protein</topology>
    </subcellularLocation>
</comment>
<dbReference type="InParanoid" id="A0A212FPL1"/>
<keyword evidence="3" id="KW-1133">Transmembrane helix</keyword>
<dbReference type="AlphaFoldDB" id="A0A212FPL1"/>
<evidence type="ECO:0000256" key="1">
    <source>
        <dbReference type="ARBA" id="ARBA00004141"/>
    </source>
</evidence>
<reference evidence="5 6" key="1">
    <citation type="journal article" date="2011" name="Cell">
        <title>The monarch butterfly genome yields insights into long-distance migration.</title>
        <authorList>
            <person name="Zhan S."/>
            <person name="Merlin C."/>
            <person name="Boore J.L."/>
            <person name="Reppert S.M."/>
        </authorList>
    </citation>
    <scope>NUCLEOTIDE SEQUENCE [LARGE SCALE GENOMIC DNA]</scope>
    <source>
        <strain evidence="5">F-2</strain>
    </source>
</reference>
<dbReference type="KEGG" id="dpl:KGM_209653"/>
<dbReference type="GO" id="GO:0016020">
    <property type="term" value="C:membrane"/>
    <property type="evidence" value="ECO:0007669"/>
    <property type="project" value="UniProtKB-SubCell"/>
</dbReference>